<protein>
    <submittedName>
        <fullName evidence="2">Lactate utilization protein C</fullName>
    </submittedName>
</protein>
<feature type="domain" description="LUD" evidence="1">
    <location>
        <begin position="116"/>
        <end position="212"/>
    </location>
</feature>
<proteinExistence type="predicted"/>
<dbReference type="InterPro" id="IPR024185">
    <property type="entry name" value="FTHF_cligase-like_sf"/>
</dbReference>
<reference evidence="2" key="1">
    <citation type="journal article" name="DNA Res.">
        <title>The physiological potential of anammox bacteria as revealed by their core genome structure.</title>
        <authorList>
            <person name="Okubo T."/>
            <person name="Toyoda A."/>
            <person name="Fukuhara K."/>
            <person name="Uchiyama I."/>
            <person name="Harigaya Y."/>
            <person name="Kuroiwa M."/>
            <person name="Suzuki T."/>
            <person name="Murakami Y."/>
            <person name="Suwa Y."/>
            <person name="Takami H."/>
        </authorList>
    </citation>
    <scope>NUCLEOTIDE SEQUENCE</scope>
    <source>
        <strain evidence="2">317325-3</strain>
    </source>
</reference>
<dbReference type="AlphaFoldDB" id="A0A809S6M5"/>
<dbReference type="KEGG" id="ddz:DSYM_24700"/>
<dbReference type="Proteomes" id="UP000662914">
    <property type="component" value="Chromosome"/>
</dbReference>
<dbReference type="PANTHER" id="PTHR43682">
    <property type="entry name" value="LACTATE UTILIZATION PROTEIN C"/>
    <property type="match status" value="1"/>
</dbReference>
<dbReference type="SUPFAM" id="SSF100950">
    <property type="entry name" value="NagB/RpiA/CoA transferase-like"/>
    <property type="match status" value="1"/>
</dbReference>
<dbReference type="EMBL" id="AP021857">
    <property type="protein sequence ID" value="BBO21771.1"/>
    <property type="molecule type" value="Genomic_DNA"/>
</dbReference>
<evidence type="ECO:0000313" key="2">
    <source>
        <dbReference type="EMBL" id="BBO21771.1"/>
    </source>
</evidence>
<name>A0A809S6M5_9PROT</name>
<evidence type="ECO:0000259" key="1">
    <source>
        <dbReference type="Pfam" id="PF02589"/>
    </source>
</evidence>
<sequence length="213" mass="22681">MSARDAILGRVRSALRRKVSPGDTATIESHLAAHPVGLQPPRDWEPELRFRARAEALASTVEKVPGLSAVPGAVARYLVVNNLPTGGVCWPGLRKLDWIGAGLGMEDRPARGDDLVGVTGCFCAIAETGTLMLLSGPDTPAATSLLPETHIALVDTARIVPFMEDAWALLRAERGRLPRAVNFVSGPSRTADIEQTVTMGAHGPYRVHLILVG</sequence>
<dbReference type="PANTHER" id="PTHR43682:SF1">
    <property type="entry name" value="LACTATE UTILIZATION PROTEIN C"/>
    <property type="match status" value="1"/>
</dbReference>
<dbReference type="Gene3D" id="3.40.50.10420">
    <property type="entry name" value="NagB/RpiA/CoA transferase-like"/>
    <property type="match status" value="1"/>
</dbReference>
<gene>
    <name evidence="2" type="ORF">DSYM_24700</name>
</gene>
<organism evidence="2 3">
    <name type="scientific">Candidatus Desulfobacillus denitrificans</name>
    <dbReference type="NCBI Taxonomy" id="2608985"/>
    <lineage>
        <taxon>Bacteria</taxon>
        <taxon>Pseudomonadati</taxon>
        <taxon>Pseudomonadota</taxon>
        <taxon>Betaproteobacteria</taxon>
        <taxon>Candidatus Desulfobacillus</taxon>
    </lineage>
</organism>
<accession>A0A809S6M5</accession>
<evidence type="ECO:0000313" key="3">
    <source>
        <dbReference type="Proteomes" id="UP000662914"/>
    </source>
</evidence>
<dbReference type="InterPro" id="IPR037171">
    <property type="entry name" value="NagB/RpiA_transferase-like"/>
</dbReference>
<dbReference type="Pfam" id="PF02589">
    <property type="entry name" value="LUD_dom"/>
    <property type="match status" value="1"/>
</dbReference>
<dbReference type="InterPro" id="IPR003741">
    <property type="entry name" value="LUD_dom"/>
</dbReference>